<keyword evidence="3" id="KW-1185">Reference proteome</keyword>
<dbReference type="EMBL" id="JAJOMB010000004">
    <property type="protein sequence ID" value="MCD5311318.1"/>
    <property type="molecule type" value="Genomic_DNA"/>
</dbReference>
<feature type="signal peptide" evidence="1">
    <location>
        <begin position="1"/>
        <end position="22"/>
    </location>
</feature>
<name>A0A9X1NBY8_9ACTN</name>
<dbReference type="AlphaFoldDB" id="A0A9X1NBY8"/>
<gene>
    <name evidence="2" type="ORF">LR394_10440</name>
</gene>
<protein>
    <recommendedName>
        <fullName evidence="4">Lipoprotein</fullName>
    </recommendedName>
</protein>
<keyword evidence="1" id="KW-0732">Signal</keyword>
<accession>A0A9X1NBY8</accession>
<organism evidence="2 3">
    <name type="scientific">Kineosporia babensis</name>
    <dbReference type="NCBI Taxonomy" id="499548"/>
    <lineage>
        <taxon>Bacteria</taxon>
        <taxon>Bacillati</taxon>
        <taxon>Actinomycetota</taxon>
        <taxon>Actinomycetes</taxon>
        <taxon>Kineosporiales</taxon>
        <taxon>Kineosporiaceae</taxon>
        <taxon>Kineosporia</taxon>
    </lineage>
</organism>
<reference evidence="2" key="1">
    <citation type="submission" date="2021-11" db="EMBL/GenBank/DDBJ databases">
        <title>Streptomyces corallinus and Kineosporia corallina sp. nov., two new coral-derived marine actinobacteria.</title>
        <authorList>
            <person name="Buangrab K."/>
            <person name="Sutthacheep M."/>
            <person name="Yeemin T."/>
            <person name="Harunari E."/>
            <person name="Igarashi Y."/>
            <person name="Sripreechasak P."/>
            <person name="Kanchanasin P."/>
            <person name="Tanasupawat S."/>
            <person name="Phongsopitanun W."/>
        </authorList>
    </citation>
    <scope>NUCLEOTIDE SEQUENCE</scope>
    <source>
        <strain evidence="2">JCM 31032</strain>
    </source>
</reference>
<evidence type="ECO:0008006" key="4">
    <source>
        <dbReference type="Google" id="ProtNLM"/>
    </source>
</evidence>
<dbReference type="Proteomes" id="UP001138997">
    <property type="component" value="Unassembled WGS sequence"/>
</dbReference>
<evidence type="ECO:0000313" key="3">
    <source>
        <dbReference type="Proteomes" id="UP001138997"/>
    </source>
</evidence>
<proteinExistence type="predicted"/>
<evidence type="ECO:0000313" key="2">
    <source>
        <dbReference type="EMBL" id="MCD5311318.1"/>
    </source>
</evidence>
<dbReference type="PROSITE" id="PS51257">
    <property type="entry name" value="PROKAR_LIPOPROTEIN"/>
    <property type="match status" value="1"/>
</dbReference>
<feature type="chain" id="PRO_5040977873" description="Lipoprotein" evidence="1">
    <location>
        <begin position="23"/>
        <end position="338"/>
    </location>
</feature>
<dbReference type="RefSeq" id="WP_231440495.1">
    <property type="nucleotide sequence ID" value="NZ_JAJOMB010000004.1"/>
</dbReference>
<evidence type="ECO:0000256" key="1">
    <source>
        <dbReference type="SAM" id="SignalP"/>
    </source>
</evidence>
<comment type="caution">
    <text evidence="2">The sequence shown here is derived from an EMBL/GenBank/DDBJ whole genome shotgun (WGS) entry which is preliminary data.</text>
</comment>
<sequence length="338" mass="35474">MMKRTGLTLFAGFGLLATTVVAGCGSEAAPATTGSGGPKSALLEAFDSMSQSQGVGLEVKLDSSRADLEKVNAAQPKAEQMNQADLDLAVAALDGRILSSFSAADGETLAEGPSSYQVSVQLKEASLVDLVGVDDDFYLKLDADWIAQQFDSSTDDLRGAFEGADPLLADPANALLEHQWISIDLAEAEKALQTNDLDELLGSEPDLERGYALMQSLQASFEQETEVTAIDGGYRVSAPAKQIAQAVQDDLVALAGDGESDAIKQEIEALPDRDVTVDVFLQDGKLSGVNLDLVQFLDQPVEGANLALDVKIDQQANTVQAPKDAVAVDVAGILAEMG</sequence>